<dbReference type="Gene3D" id="1.20.1560.10">
    <property type="entry name" value="ABC transporter type 1, transmembrane domain"/>
    <property type="match status" value="1"/>
</dbReference>
<keyword evidence="3 5" id="KW-1133">Transmembrane helix</keyword>
<dbReference type="Pfam" id="PF13748">
    <property type="entry name" value="ABC_membrane_3"/>
    <property type="match status" value="1"/>
</dbReference>
<dbReference type="InterPro" id="IPR011527">
    <property type="entry name" value="ABC1_TM_dom"/>
</dbReference>
<dbReference type="RefSeq" id="WP_093071026.1">
    <property type="nucleotide sequence ID" value="NZ_FNQP01000041.1"/>
</dbReference>
<dbReference type="GO" id="GO:0005886">
    <property type="term" value="C:plasma membrane"/>
    <property type="evidence" value="ECO:0007669"/>
    <property type="project" value="UniProtKB-SubCell"/>
</dbReference>
<dbReference type="PROSITE" id="PS50929">
    <property type="entry name" value="ABC_TM1F"/>
    <property type="match status" value="1"/>
</dbReference>
<dbReference type="EMBL" id="FNQP01000041">
    <property type="protein sequence ID" value="SEB12873.1"/>
    <property type="molecule type" value="Genomic_DNA"/>
</dbReference>
<keyword evidence="4 5" id="KW-0472">Membrane</keyword>
<evidence type="ECO:0000256" key="5">
    <source>
        <dbReference type="SAM" id="Phobius"/>
    </source>
</evidence>
<gene>
    <name evidence="7" type="ORF">SAMN05660964_03696</name>
</gene>
<dbReference type="GO" id="GO:0005524">
    <property type="term" value="F:ATP binding"/>
    <property type="evidence" value="ECO:0007669"/>
    <property type="project" value="InterPro"/>
</dbReference>
<evidence type="ECO:0000313" key="8">
    <source>
        <dbReference type="Proteomes" id="UP000199397"/>
    </source>
</evidence>
<feature type="domain" description="ABC transmembrane type-1" evidence="6">
    <location>
        <begin position="27"/>
        <end position="274"/>
    </location>
</feature>
<feature type="transmembrane region" description="Helical" evidence="5">
    <location>
        <begin position="214"/>
        <end position="235"/>
    </location>
</feature>
<dbReference type="AlphaFoldDB" id="A0A1H4GTJ2"/>
<dbReference type="GO" id="GO:0140359">
    <property type="term" value="F:ABC-type transporter activity"/>
    <property type="evidence" value="ECO:0007669"/>
    <property type="project" value="InterPro"/>
</dbReference>
<reference evidence="7 8" key="1">
    <citation type="submission" date="2016-10" db="EMBL/GenBank/DDBJ databases">
        <authorList>
            <person name="de Groot N.N."/>
        </authorList>
    </citation>
    <scope>NUCLEOTIDE SEQUENCE [LARGE SCALE GENOMIC DNA]</scope>
    <source>
        <strain evidence="7 8">DSM 21228</strain>
    </source>
</reference>
<keyword evidence="2 5" id="KW-0812">Transmembrane</keyword>
<dbReference type="InterPro" id="IPR036640">
    <property type="entry name" value="ABC1_TM_sf"/>
</dbReference>
<feature type="transmembrane region" description="Helical" evidence="5">
    <location>
        <begin position="149"/>
        <end position="168"/>
    </location>
</feature>
<organism evidence="7 8">
    <name type="scientific">Thiothrix caldifontis</name>
    <dbReference type="NCBI Taxonomy" id="525918"/>
    <lineage>
        <taxon>Bacteria</taxon>
        <taxon>Pseudomonadati</taxon>
        <taxon>Pseudomonadota</taxon>
        <taxon>Gammaproteobacteria</taxon>
        <taxon>Thiotrichales</taxon>
        <taxon>Thiotrichaceae</taxon>
        <taxon>Thiothrix</taxon>
    </lineage>
</organism>
<evidence type="ECO:0000259" key="6">
    <source>
        <dbReference type="PROSITE" id="PS50929"/>
    </source>
</evidence>
<evidence type="ECO:0000256" key="1">
    <source>
        <dbReference type="ARBA" id="ARBA00004651"/>
    </source>
</evidence>
<feature type="transmembrane region" description="Helical" evidence="5">
    <location>
        <begin position="125"/>
        <end position="143"/>
    </location>
</feature>
<name>A0A1H4GTJ2_9GAMM</name>
<protein>
    <submittedName>
        <fullName evidence="7">ABC transporter transmembrane region</fullName>
    </submittedName>
</protein>
<dbReference type="OrthoDB" id="262142at2"/>
<dbReference type="Proteomes" id="UP000199397">
    <property type="component" value="Unassembled WGS sequence"/>
</dbReference>
<sequence>MSALKKTNVVTQLLAQYRGRLSLTYGLSITEQVLGLLLPLAIGNAINGLLGNDFLPLGLFIGLWLVLAALTVGRKMYDTRVFMSLYAELAVRVIEQQRTLGTSTSKLVARSTLIREAVDFLERDIPDIVAMLITFVGSLVMLMLFDWHIVAAAVLMLIPVLLLNGLLWKPINRLNRSINNNLERRATLIHQGSLLRLQQHFHLMRFLRVKTSDLEARTWGVIELFVVMATIYVFVYTAQTPGIEAGTIFSIVTYFWNFQGSLDRLPILMQSVSQVKDILRRIRETV</sequence>
<evidence type="ECO:0000256" key="4">
    <source>
        <dbReference type="ARBA" id="ARBA00023136"/>
    </source>
</evidence>
<evidence type="ECO:0000256" key="3">
    <source>
        <dbReference type="ARBA" id="ARBA00022989"/>
    </source>
</evidence>
<dbReference type="SUPFAM" id="SSF90123">
    <property type="entry name" value="ABC transporter transmembrane region"/>
    <property type="match status" value="1"/>
</dbReference>
<comment type="subcellular location">
    <subcellularLocation>
        <location evidence="1">Cell membrane</location>
        <topology evidence="1">Multi-pass membrane protein</topology>
    </subcellularLocation>
</comment>
<keyword evidence="8" id="KW-1185">Reference proteome</keyword>
<evidence type="ECO:0000313" key="7">
    <source>
        <dbReference type="EMBL" id="SEB12873.1"/>
    </source>
</evidence>
<proteinExistence type="predicted"/>
<feature type="transmembrane region" description="Helical" evidence="5">
    <location>
        <begin position="54"/>
        <end position="73"/>
    </location>
</feature>
<accession>A0A1H4GTJ2</accession>
<feature type="transmembrane region" description="Helical" evidence="5">
    <location>
        <begin position="21"/>
        <end position="42"/>
    </location>
</feature>
<evidence type="ECO:0000256" key="2">
    <source>
        <dbReference type="ARBA" id="ARBA00022692"/>
    </source>
</evidence>
<dbReference type="STRING" id="525918.SAMN05660964_03696"/>